<dbReference type="EMBL" id="CM026431">
    <property type="protein sequence ID" value="KAG0559144.1"/>
    <property type="molecule type" value="Genomic_DNA"/>
</dbReference>
<organism evidence="4 5">
    <name type="scientific">Ceratodon purpureus</name>
    <name type="common">Fire moss</name>
    <name type="synonym">Dicranum purpureum</name>
    <dbReference type="NCBI Taxonomy" id="3225"/>
    <lineage>
        <taxon>Eukaryota</taxon>
        <taxon>Viridiplantae</taxon>
        <taxon>Streptophyta</taxon>
        <taxon>Embryophyta</taxon>
        <taxon>Bryophyta</taxon>
        <taxon>Bryophytina</taxon>
        <taxon>Bryopsida</taxon>
        <taxon>Dicranidae</taxon>
        <taxon>Pseudoditrichales</taxon>
        <taxon>Ditrichaceae</taxon>
        <taxon>Ceratodon</taxon>
    </lineage>
</organism>
<dbReference type="AlphaFoldDB" id="A0A8T0GLL3"/>
<comment type="caution">
    <text evidence="4">The sequence shown here is derived from an EMBL/GenBank/DDBJ whole genome shotgun (WGS) entry which is preliminary data.</text>
</comment>
<evidence type="ECO:0000259" key="3">
    <source>
        <dbReference type="Pfam" id="PF00561"/>
    </source>
</evidence>
<dbReference type="OrthoDB" id="7130006at2759"/>
<dbReference type="Gene3D" id="3.40.50.1820">
    <property type="entry name" value="alpha/beta hydrolase"/>
    <property type="match status" value="1"/>
</dbReference>
<keyword evidence="5" id="KW-1185">Reference proteome</keyword>
<dbReference type="InterPro" id="IPR000639">
    <property type="entry name" value="Epox_hydrolase-like"/>
</dbReference>
<reference evidence="4" key="1">
    <citation type="submission" date="2020-06" db="EMBL/GenBank/DDBJ databases">
        <title>WGS assembly of Ceratodon purpureus strain R40.</title>
        <authorList>
            <person name="Carey S.B."/>
            <person name="Jenkins J."/>
            <person name="Shu S."/>
            <person name="Lovell J.T."/>
            <person name="Sreedasyam A."/>
            <person name="Maumus F."/>
            <person name="Tiley G.P."/>
            <person name="Fernandez-Pozo N."/>
            <person name="Barry K."/>
            <person name="Chen C."/>
            <person name="Wang M."/>
            <person name="Lipzen A."/>
            <person name="Daum C."/>
            <person name="Saski C.A."/>
            <person name="Payton A.C."/>
            <person name="Mcbreen J.C."/>
            <person name="Conrad R.E."/>
            <person name="Kollar L.M."/>
            <person name="Olsson S."/>
            <person name="Huttunen S."/>
            <person name="Landis J.B."/>
            <person name="Wickett N.J."/>
            <person name="Johnson M.G."/>
            <person name="Rensing S.A."/>
            <person name="Grimwood J."/>
            <person name="Schmutz J."/>
            <person name="Mcdaniel S.F."/>
        </authorList>
    </citation>
    <scope>NUCLEOTIDE SEQUENCE</scope>
    <source>
        <strain evidence="4">R40</strain>
    </source>
</reference>
<keyword evidence="1" id="KW-0378">Hydrolase</keyword>
<comment type="similarity">
    <text evidence="2">Belongs to the AB hydrolase superfamily. Epoxide hydrolase family.</text>
</comment>
<dbReference type="GO" id="GO:0016787">
    <property type="term" value="F:hydrolase activity"/>
    <property type="evidence" value="ECO:0007669"/>
    <property type="project" value="UniProtKB-KW"/>
</dbReference>
<evidence type="ECO:0000313" key="5">
    <source>
        <dbReference type="Proteomes" id="UP000822688"/>
    </source>
</evidence>
<protein>
    <recommendedName>
        <fullName evidence="3">AB hydrolase-1 domain-containing protein</fullName>
    </recommendedName>
</protein>
<proteinExistence type="inferred from homology"/>
<name>A0A8T0GLL3_CERPU</name>
<dbReference type="Proteomes" id="UP000822688">
    <property type="component" value="Chromosome 10"/>
</dbReference>
<dbReference type="InterPro" id="IPR029058">
    <property type="entry name" value="AB_hydrolase_fold"/>
</dbReference>
<dbReference type="PANTHER" id="PTHR43329">
    <property type="entry name" value="EPOXIDE HYDROLASE"/>
    <property type="match status" value="1"/>
</dbReference>
<sequence>MAALRNCTSSLLVQAVATTSESTVRSGRVHFGARGSSHKLIERSKTMLGGVRQRPPLGSSVSQPLPGRSRRYAVAQPFPEGWDMEVEDEEGFEEVVGGCLVQHGQVWNGDVKIHYVECGDKNGELVVLIHGFPNFWYVWKNQFLALAEAGYHVVAPDLRGYNTSSKPDGIQCYGRSAVVSDMVLLIDHLGNGKPATVVGHDWGGFVTWALAEDFPQKVKKAVLANVPHSSVFGSALRSSLRQIRRSWYIGFFQLPWLPEWLMTGNGCKTLKAALGGIPSFQPLDVDRHVKAYEKAGVIKGAINYYRAAFRDYWSAVTPRSTPVELPVDLIWGELDDFLGIELAVIPSTVATNVVIKLLPHSSHWPMWDDPKQFNSVLLDSIRSQHATPADQVHEIPVVSSSEGLVD</sequence>
<feature type="domain" description="AB hydrolase-1" evidence="3">
    <location>
        <begin position="125"/>
        <end position="230"/>
    </location>
</feature>
<dbReference type="PRINTS" id="PR00412">
    <property type="entry name" value="EPOXHYDRLASE"/>
</dbReference>
<dbReference type="InterPro" id="IPR000073">
    <property type="entry name" value="AB_hydrolase_1"/>
</dbReference>
<dbReference type="Pfam" id="PF00561">
    <property type="entry name" value="Abhydrolase_1"/>
    <property type="match status" value="1"/>
</dbReference>
<evidence type="ECO:0000256" key="2">
    <source>
        <dbReference type="ARBA" id="ARBA00038334"/>
    </source>
</evidence>
<accession>A0A8T0GLL3</accession>
<evidence type="ECO:0000313" key="4">
    <source>
        <dbReference type="EMBL" id="KAG0559144.1"/>
    </source>
</evidence>
<evidence type="ECO:0000256" key="1">
    <source>
        <dbReference type="ARBA" id="ARBA00022801"/>
    </source>
</evidence>
<gene>
    <name evidence="4" type="ORF">KC19_10G082500</name>
</gene>
<dbReference type="SUPFAM" id="SSF53474">
    <property type="entry name" value="alpha/beta-Hydrolases"/>
    <property type="match status" value="1"/>
</dbReference>
<dbReference type="PRINTS" id="PR00111">
    <property type="entry name" value="ABHYDROLASE"/>
</dbReference>